<dbReference type="EMBL" id="JACGCI010000069">
    <property type="protein sequence ID" value="KAF6748636.1"/>
    <property type="molecule type" value="Genomic_DNA"/>
</dbReference>
<evidence type="ECO:0000313" key="4">
    <source>
        <dbReference type="Proteomes" id="UP000521943"/>
    </source>
</evidence>
<feature type="region of interest" description="Disordered" evidence="1">
    <location>
        <begin position="258"/>
        <end position="291"/>
    </location>
</feature>
<keyword evidence="4" id="KW-1185">Reference proteome</keyword>
<keyword evidence="2" id="KW-0812">Transmembrane</keyword>
<keyword evidence="2" id="KW-0472">Membrane</keyword>
<evidence type="ECO:0000256" key="2">
    <source>
        <dbReference type="SAM" id="Phobius"/>
    </source>
</evidence>
<evidence type="ECO:0000256" key="1">
    <source>
        <dbReference type="SAM" id="MobiDB-lite"/>
    </source>
</evidence>
<feature type="compositionally biased region" description="Polar residues" evidence="1">
    <location>
        <begin position="267"/>
        <end position="288"/>
    </location>
</feature>
<organism evidence="3 4">
    <name type="scientific">Ephemerocybe angulata</name>
    <dbReference type="NCBI Taxonomy" id="980116"/>
    <lineage>
        <taxon>Eukaryota</taxon>
        <taxon>Fungi</taxon>
        <taxon>Dikarya</taxon>
        <taxon>Basidiomycota</taxon>
        <taxon>Agaricomycotina</taxon>
        <taxon>Agaricomycetes</taxon>
        <taxon>Agaricomycetidae</taxon>
        <taxon>Agaricales</taxon>
        <taxon>Agaricineae</taxon>
        <taxon>Psathyrellaceae</taxon>
        <taxon>Ephemerocybe</taxon>
    </lineage>
</organism>
<dbReference type="Proteomes" id="UP000521943">
    <property type="component" value="Unassembled WGS sequence"/>
</dbReference>
<reference evidence="3 4" key="1">
    <citation type="submission" date="2020-07" db="EMBL/GenBank/DDBJ databases">
        <title>Comparative genomics of pyrophilous fungi reveals a link between fire events and developmental genes.</title>
        <authorList>
            <consortium name="DOE Joint Genome Institute"/>
            <person name="Steindorff A.S."/>
            <person name="Carver A."/>
            <person name="Calhoun S."/>
            <person name="Stillman K."/>
            <person name="Liu H."/>
            <person name="Lipzen A."/>
            <person name="Pangilinan J."/>
            <person name="Labutti K."/>
            <person name="Bruns T.D."/>
            <person name="Grigoriev I.V."/>
        </authorList>
    </citation>
    <scope>NUCLEOTIDE SEQUENCE [LARGE SCALE GENOMIC DNA]</scope>
    <source>
        <strain evidence="3 4">CBS 144469</strain>
    </source>
</reference>
<sequence length="459" mass="51361">MLWEQRGDYDAGLIRSRAYLASAPVTVLDDRWLPGGSPSSFPVLPSLPHPRFSVYTVGLDVPTDTYKVAYEDREQRNAVVQLVLAVEHDQRALDRAGGSMTTGARLRQGLAHRIGTRRMVSGMANAFVGALGCGPAGVEQHLLKTDVPRIAYDTNPAETARMRKDHSRRVQTSSRSRLGAILSLMCDLRSPDYASQTQPFPTTPFWEESRISSGPVWALVTNDRLWWHWPVWALWVFILKALKNGQLDLYSMYHQRVPGNRRPSHPQPNHSNSAMAEQPRTRTSQTGRGQPYSHLRDCMSCCSAVVTCVVDLGGPSVPREDYLAHPESCHRCLETIARCKKEVIPNSRAPSLREMSFYADHLRACKPCRRFADACGVVISNRLSPYTKHVELCLPCRLSIKSCNHPLPKVSGNQSTTIRPAAGPEYRFRLPILLLLTFFLWIMGSTYLASVILAIALFV</sequence>
<evidence type="ECO:0000313" key="3">
    <source>
        <dbReference type="EMBL" id="KAF6748636.1"/>
    </source>
</evidence>
<name>A0A8H6HMX2_9AGAR</name>
<keyword evidence="2" id="KW-1133">Transmembrane helix</keyword>
<feature type="transmembrane region" description="Helical" evidence="2">
    <location>
        <begin position="432"/>
        <end position="458"/>
    </location>
</feature>
<gene>
    <name evidence="3" type="ORF">DFP72DRAFT_853282</name>
</gene>
<comment type="caution">
    <text evidence="3">The sequence shown here is derived from an EMBL/GenBank/DDBJ whole genome shotgun (WGS) entry which is preliminary data.</text>
</comment>
<accession>A0A8H6HMX2</accession>
<proteinExistence type="predicted"/>
<dbReference type="AlphaFoldDB" id="A0A8H6HMX2"/>
<protein>
    <submittedName>
        <fullName evidence="3">Uncharacterized protein</fullName>
    </submittedName>
</protein>